<comment type="catalytic activity">
    <reaction evidence="1">
        <text>2-hydroxychromene-2-carboxylate = (3E)-4-(2-hydroxyphenyl)-2-oxobut-3-enoate</text>
        <dbReference type="Rhea" id="RHEA:27401"/>
        <dbReference type="ChEBI" id="CHEBI:59350"/>
        <dbReference type="ChEBI" id="CHEBI:59353"/>
        <dbReference type="EC" id="5.99.1.4"/>
    </reaction>
</comment>
<dbReference type="RefSeq" id="WP_133484265.1">
    <property type="nucleotide sequence ID" value="NZ_SNWH01000028.1"/>
</dbReference>
<keyword evidence="1 4" id="KW-0413">Isomerase</keyword>
<protein>
    <recommendedName>
        <fullName evidence="1">2-hydroxychromene-2-carboxylate isomerase</fullName>
        <ecNumber evidence="1">5.99.1.4</ecNumber>
    </recommendedName>
</protein>
<dbReference type="Proteomes" id="UP000295150">
    <property type="component" value="Unassembled WGS sequence"/>
</dbReference>
<keyword evidence="5" id="KW-1185">Reference proteome</keyword>
<name>A0A4R6GU96_9GAMM</name>
<organism evidence="4 5">
    <name type="scientific">Halomonas ventosae</name>
    <dbReference type="NCBI Taxonomy" id="229007"/>
    <lineage>
        <taxon>Bacteria</taxon>
        <taxon>Pseudomonadati</taxon>
        <taxon>Pseudomonadota</taxon>
        <taxon>Gammaproteobacteria</taxon>
        <taxon>Oceanospirillales</taxon>
        <taxon>Halomonadaceae</taxon>
        <taxon>Halomonas</taxon>
    </lineage>
</organism>
<dbReference type="OrthoDB" id="5244108at2"/>
<dbReference type="EC" id="5.99.1.4" evidence="1"/>
<evidence type="ECO:0000256" key="1">
    <source>
        <dbReference type="PIRNR" id="PIRNR006386"/>
    </source>
</evidence>
<evidence type="ECO:0000313" key="4">
    <source>
        <dbReference type="EMBL" id="TDN98205.1"/>
    </source>
</evidence>
<dbReference type="PANTHER" id="PTHR42943">
    <property type="entry name" value="GLUTATHIONE S-TRANSFERASE KAPPA"/>
    <property type="match status" value="1"/>
</dbReference>
<dbReference type="PANTHER" id="PTHR42943:SF13">
    <property type="entry name" value="GLUTATHIONE S-TRANSFERASE KAPPA-RELATED"/>
    <property type="match status" value="1"/>
</dbReference>
<dbReference type="InterPro" id="IPR044087">
    <property type="entry name" value="NahD-like"/>
</dbReference>
<dbReference type="Gene3D" id="3.40.30.10">
    <property type="entry name" value="Glutaredoxin"/>
    <property type="match status" value="1"/>
</dbReference>
<dbReference type="GO" id="GO:0006749">
    <property type="term" value="P:glutathione metabolic process"/>
    <property type="evidence" value="ECO:0007669"/>
    <property type="project" value="TreeGrafter"/>
</dbReference>
<evidence type="ECO:0000259" key="3">
    <source>
        <dbReference type="Pfam" id="PF01323"/>
    </source>
</evidence>
<feature type="domain" description="DSBA-like thioredoxin" evidence="3">
    <location>
        <begin position="4"/>
        <end position="196"/>
    </location>
</feature>
<dbReference type="PIRSF" id="PIRSF006386">
    <property type="entry name" value="HCCAis_GSTk"/>
    <property type="match status" value="1"/>
</dbReference>
<dbReference type="SUPFAM" id="SSF52833">
    <property type="entry name" value="Thioredoxin-like"/>
    <property type="match status" value="1"/>
</dbReference>
<gene>
    <name evidence="4" type="ORF">DFO68_12813</name>
</gene>
<reference evidence="4 5" key="1">
    <citation type="submission" date="2019-03" db="EMBL/GenBank/DDBJ databases">
        <title>Freshwater and sediment microbial communities from various areas in North America, analyzing microbe dynamics in response to fracking.</title>
        <authorList>
            <person name="Lamendella R."/>
        </authorList>
    </citation>
    <scope>NUCLEOTIDE SEQUENCE [LARGE SCALE GENOMIC DNA]</scope>
    <source>
        <strain evidence="4 5">1_TX</strain>
    </source>
</reference>
<comment type="caution">
    <text evidence="4">The sequence shown here is derived from an EMBL/GenBank/DDBJ whole genome shotgun (WGS) entry which is preliminary data.</text>
</comment>
<dbReference type="InterPro" id="IPR051924">
    <property type="entry name" value="GST_Kappa/NadH"/>
</dbReference>
<dbReference type="GO" id="GO:0004602">
    <property type="term" value="F:glutathione peroxidase activity"/>
    <property type="evidence" value="ECO:0007669"/>
    <property type="project" value="TreeGrafter"/>
</dbReference>
<dbReference type="GO" id="GO:0018845">
    <property type="term" value="F:2-hydroxychromene-2-carboxylate isomerase activity"/>
    <property type="evidence" value="ECO:0007669"/>
    <property type="project" value="UniProtKB-UniRule"/>
</dbReference>
<dbReference type="InterPro" id="IPR014440">
    <property type="entry name" value="HCCAis_GSTk"/>
</dbReference>
<feature type="active site" description="Nucleophile" evidence="2">
    <location>
        <position position="13"/>
    </location>
</feature>
<evidence type="ECO:0000256" key="2">
    <source>
        <dbReference type="PIRSR" id="PIRSR006386-1"/>
    </source>
</evidence>
<dbReference type="InterPro" id="IPR036249">
    <property type="entry name" value="Thioredoxin-like_sf"/>
</dbReference>
<proteinExistence type="inferred from homology"/>
<comment type="similarity">
    <text evidence="1">Belongs to the GST superfamily. NadH family.</text>
</comment>
<dbReference type="InterPro" id="IPR001853">
    <property type="entry name" value="DSBA-like_thioredoxin_dom"/>
</dbReference>
<accession>A0A4R6GU96</accession>
<dbReference type="Pfam" id="PF01323">
    <property type="entry name" value="DSBA"/>
    <property type="match status" value="1"/>
</dbReference>
<dbReference type="EMBL" id="SNWH01000028">
    <property type="protein sequence ID" value="TDN98205.1"/>
    <property type="molecule type" value="Genomic_DNA"/>
</dbReference>
<dbReference type="GO" id="GO:0004364">
    <property type="term" value="F:glutathione transferase activity"/>
    <property type="evidence" value="ECO:0007669"/>
    <property type="project" value="TreeGrafter"/>
</dbReference>
<dbReference type="AlphaFoldDB" id="A0A4R6GU96"/>
<sequence length="204" mass="22740">MPTTIRYYYTHVSPWSYLGHARLGKIAARHGARIDYVPITLGTIFPRTGGLPLAKRSPERQAYRMAELRRWPQRLGIALNLEPAHFPTDDRPAARLAQTAKAQGHDIADLSLALMRACWAEERDIADAGTLREIAEACGLDGTALLEDAESEAGQRRLEEACQAALADGCFGAPWYLLEGEPFWGQDRLELLEEALEKEALENR</sequence>
<evidence type="ECO:0000313" key="5">
    <source>
        <dbReference type="Proteomes" id="UP000295150"/>
    </source>
</evidence>
<dbReference type="GO" id="GO:1901170">
    <property type="term" value="P:naphthalene catabolic process"/>
    <property type="evidence" value="ECO:0007669"/>
    <property type="project" value="InterPro"/>
</dbReference>
<dbReference type="CDD" id="cd03022">
    <property type="entry name" value="DsbA_HCCA_Iso"/>
    <property type="match status" value="1"/>
</dbReference>